<name>X1A628_9ZZZZ</name>
<dbReference type="EMBL" id="BART01014790">
    <property type="protein sequence ID" value="GAG77194.1"/>
    <property type="molecule type" value="Genomic_DNA"/>
</dbReference>
<comment type="caution">
    <text evidence="1">The sequence shown here is derived from an EMBL/GenBank/DDBJ whole genome shotgun (WGS) entry which is preliminary data.</text>
</comment>
<dbReference type="AlphaFoldDB" id="X1A628"/>
<accession>X1A628</accession>
<reference evidence="1" key="1">
    <citation type="journal article" date="2014" name="Front. Microbiol.">
        <title>High frequency of phylogenetically diverse reductive dehalogenase-homologous genes in deep subseafloor sedimentary metagenomes.</title>
        <authorList>
            <person name="Kawai M."/>
            <person name="Futagami T."/>
            <person name="Toyoda A."/>
            <person name="Takaki Y."/>
            <person name="Nishi S."/>
            <person name="Hori S."/>
            <person name="Arai W."/>
            <person name="Tsubouchi T."/>
            <person name="Morono Y."/>
            <person name="Uchiyama I."/>
            <person name="Ito T."/>
            <person name="Fujiyama A."/>
            <person name="Inagaki F."/>
            <person name="Takami H."/>
        </authorList>
    </citation>
    <scope>NUCLEOTIDE SEQUENCE</scope>
    <source>
        <strain evidence="1">Expedition CK06-06</strain>
    </source>
</reference>
<feature type="non-terminal residue" evidence="1">
    <location>
        <position position="105"/>
    </location>
</feature>
<gene>
    <name evidence="1" type="ORF">S01H4_29191</name>
</gene>
<evidence type="ECO:0000313" key="1">
    <source>
        <dbReference type="EMBL" id="GAG77194.1"/>
    </source>
</evidence>
<sequence length="105" mass="11774">MWSDEEYWLEGSAGYGVCLLHSFYPKIGTQHINILDTGWAFQWQPGHRVSYYKADFTKAAYVTTDPATLITGVSARINGTLVYDGEEDCNCSFEWGLTTAYGITT</sequence>
<protein>
    <submittedName>
        <fullName evidence="1">Uncharacterized protein</fullName>
    </submittedName>
</protein>
<organism evidence="1">
    <name type="scientific">marine sediment metagenome</name>
    <dbReference type="NCBI Taxonomy" id="412755"/>
    <lineage>
        <taxon>unclassified sequences</taxon>
        <taxon>metagenomes</taxon>
        <taxon>ecological metagenomes</taxon>
    </lineage>
</organism>
<proteinExistence type="predicted"/>